<accession>A0A6J2ECA2</accession>
<dbReference type="GO" id="GO:0005634">
    <property type="term" value="C:nucleus"/>
    <property type="evidence" value="ECO:0007669"/>
    <property type="project" value="TreeGrafter"/>
</dbReference>
<dbReference type="AlphaFoldDB" id="A0A6J2ECA2"/>
<dbReference type="PANTHER" id="PTHR11736">
    <property type="entry name" value="MELANOMA-ASSOCIATED ANTIGEN MAGE ANTIGEN"/>
    <property type="match status" value="1"/>
</dbReference>
<sequence length="96" mass="10988">MTLLGVTFMKGNCCAEEQISEFPNIMAMQAGRKHFHLWEPRMLMTSDLVQQKYPEYHQKCSCYAGGPQEKACHAVKCLWRGPVWDGSRVKELQPGL</sequence>
<feature type="domain" description="MAGE" evidence="1">
    <location>
        <begin position="1"/>
        <end position="58"/>
    </location>
</feature>
<dbReference type="KEGG" id="zca:113931020"/>
<evidence type="ECO:0000313" key="2">
    <source>
        <dbReference type="Proteomes" id="UP000515165"/>
    </source>
</evidence>
<organism evidence="2 3">
    <name type="scientific">Zalophus californianus</name>
    <name type="common">California sealion</name>
    <dbReference type="NCBI Taxonomy" id="9704"/>
    <lineage>
        <taxon>Eukaryota</taxon>
        <taxon>Metazoa</taxon>
        <taxon>Chordata</taxon>
        <taxon>Craniata</taxon>
        <taxon>Vertebrata</taxon>
        <taxon>Euteleostomi</taxon>
        <taxon>Mammalia</taxon>
        <taxon>Eutheria</taxon>
        <taxon>Laurasiatheria</taxon>
        <taxon>Carnivora</taxon>
        <taxon>Caniformia</taxon>
        <taxon>Pinnipedia</taxon>
        <taxon>Otariidae</taxon>
        <taxon>Zalophus</taxon>
    </lineage>
</organism>
<dbReference type="GeneID" id="113931020"/>
<dbReference type="Gene3D" id="1.10.10.1210">
    <property type="entry name" value="MAGE homology domain, winged helix WH2 motif"/>
    <property type="match status" value="1"/>
</dbReference>
<proteinExistence type="predicted"/>
<dbReference type="PANTHER" id="PTHR11736:SF67">
    <property type="entry name" value="MELANOMA-ASSOCIATED ANTIGEN B6B"/>
    <property type="match status" value="1"/>
</dbReference>
<reference evidence="3" key="1">
    <citation type="submission" date="2025-08" db="UniProtKB">
        <authorList>
            <consortium name="RefSeq"/>
        </authorList>
    </citation>
    <scope>IDENTIFICATION</scope>
    <source>
        <tissue evidence="3">Blood</tissue>
    </source>
</reference>
<evidence type="ECO:0000313" key="3">
    <source>
        <dbReference type="RefSeq" id="XP_027464537.1"/>
    </source>
</evidence>
<keyword evidence="2" id="KW-1185">Reference proteome</keyword>
<dbReference type="Proteomes" id="UP000515165">
    <property type="component" value="Chromosome X"/>
</dbReference>
<protein>
    <submittedName>
        <fullName evidence="3">Melanoma-associated antigen B3-like</fullName>
    </submittedName>
</protein>
<dbReference type="InterPro" id="IPR041899">
    <property type="entry name" value="MAGE_WH2"/>
</dbReference>
<dbReference type="GO" id="GO:0000122">
    <property type="term" value="P:negative regulation of transcription by RNA polymerase II"/>
    <property type="evidence" value="ECO:0007669"/>
    <property type="project" value="TreeGrafter"/>
</dbReference>
<dbReference type="InterPro" id="IPR002190">
    <property type="entry name" value="MHD_dom"/>
</dbReference>
<name>A0A6J2ECA2_ZALCA</name>
<dbReference type="PROSITE" id="PS50838">
    <property type="entry name" value="MAGE"/>
    <property type="match status" value="1"/>
</dbReference>
<gene>
    <name evidence="3" type="primary">LOC113931020</name>
</gene>
<dbReference type="InterPro" id="IPR037445">
    <property type="entry name" value="MAGE"/>
</dbReference>
<evidence type="ECO:0000259" key="1">
    <source>
        <dbReference type="PROSITE" id="PS50838"/>
    </source>
</evidence>
<dbReference type="RefSeq" id="XP_027464537.1">
    <property type="nucleotide sequence ID" value="XM_027608736.1"/>
</dbReference>